<keyword evidence="1" id="KW-0472">Membrane</keyword>
<gene>
    <name evidence="2" type="ORF">Godav_013478</name>
</gene>
<dbReference type="AlphaFoldDB" id="A0A7J8RHW3"/>
<comment type="caution">
    <text evidence="2">The sequence shown here is derived from an EMBL/GenBank/DDBJ whole genome shotgun (WGS) entry which is preliminary data.</text>
</comment>
<name>A0A7J8RHW3_GOSDV</name>
<protein>
    <submittedName>
        <fullName evidence="2">Uncharacterized protein</fullName>
    </submittedName>
</protein>
<keyword evidence="1" id="KW-0812">Transmembrane</keyword>
<evidence type="ECO:0000313" key="3">
    <source>
        <dbReference type="Proteomes" id="UP000593561"/>
    </source>
</evidence>
<keyword evidence="3" id="KW-1185">Reference proteome</keyword>
<keyword evidence="1" id="KW-1133">Transmembrane helix</keyword>
<sequence>MQVVSRILMLIARLNYGSWILVRSLLVKAPALRLTRRSFAAPAIMLLLRLAHQHSTRRCSRVLAPRLIVMLMMMLQVLGLVPGRIM</sequence>
<reference evidence="2 3" key="1">
    <citation type="journal article" date="2019" name="Genome Biol. Evol.">
        <title>Insights into the evolution of the New World diploid cottons (Gossypium, subgenus Houzingenia) based on genome sequencing.</title>
        <authorList>
            <person name="Grover C.E."/>
            <person name="Arick M.A. 2nd"/>
            <person name="Thrash A."/>
            <person name="Conover J.L."/>
            <person name="Sanders W.S."/>
            <person name="Peterson D.G."/>
            <person name="Frelichowski J.E."/>
            <person name="Scheffler J.A."/>
            <person name="Scheffler B.E."/>
            <person name="Wendel J.F."/>
        </authorList>
    </citation>
    <scope>NUCLEOTIDE SEQUENCE [LARGE SCALE GENOMIC DNA]</scope>
    <source>
        <strain evidence="2">27</strain>
        <tissue evidence="2">Leaf</tissue>
    </source>
</reference>
<feature type="transmembrane region" description="Helical" evidence="1">
    <location>
        <begin position="63"/>
        <end position="81"/>
    </location>
</feature>
<accession>A0A7J8RHW3</accession>
<evidence type="ECO:0000256" key="1">
    <source>
        <dbReference type="SAM" id="Phobius"/>
    </source>
</evidence>
<organism evidence="2 3">
    <name type="scientific">Gossypium davidsonii</name>
    <name type="common">Davidson's cotton</name>
    <name type="synonym">Gossypium klotzschianum subsp. davidsonii</name>
    <dbReference type="NCBI Taxonomy" id="34287"/>
    <lineage>
        <taxon>Eukaryota</taxon>
        <taxon>Viridiplantae</taxon>
        <taxon>Streptophyta</taxon>
        <taxon>Embryophyta</taxon>
        <taxon>Tracheophyta</taxon>
        <taxon>Spermatophyta</taxon>
        <taxon>Magnoliopsida</taxon>
        <taxon>eudicotyledons</taxon>
        <taxon>Gunneridae</taxon>
        <taxon>Pentapetalae</taxon>
        <taxon>rosids</taxon>
        <taxon>malvids</taxon>
        <taxon>Malvales</taxon>
        <taxon>Malvaceae</taxon>
        <taxon>Malvoideae</taxon>
        <taxon>Gossypium</taxon>
    </lineage>
</organism>
<dbReference type="Proteomes" id="UP000593561">
    <property type="component" value="Unassembled WGS sequence"/>
</dbReference>
<evidence type="ECO:0000313" key="2">
    <source>
        <dbReference type="EMBL" id="MBA0612946.1"/>
    </source>
</evidence>
<proteinExistence type="predicted"/>
<dbReference type="EMBL" id="JABFAC010000005">
    <property type="protein sequence ID" value="MBA0612946.1"/>
    <property type="molecule type" value="Genomic_DNA"/>
</dbReference>